<protein>
    <submittedName>
        <fullName evidence="7">RNA polymerase subunit sigma</fullName>
    </submittedName>
</protein>
<dbReference type="Gene3D" id="1.10.10.10">
    <property type="entry name" value="Winged helix-like DNA-binding domain superfamily/Winged helix DNA-binding domain"/>
    <property type="match status" value="1"/>
</dbReference>
<keyword evidence="3" id="KW-0731">Sigma factor</keyword>
<evidence type="ECO:0000256" key="2">
    <source>
        <dbReference type="ARBA" id="ARBA00023015"/>
    </source>
</evidence>
<dbReference type="Proteomes" id="UP000237222">
    <property type="component" value="Unassembled WGS sequence"/>
</dbReference>
<dbReference type="Pfam" id="PF04542">
    <property type="entry name" value="Sigma70_r2"/>
    <property type="match status" value="1"/>
</dbReference>
<dbReference type="NCBIfam" id="NF009180">
    <property type="entry name" value="PRK12528.1"/>
    <property type="match status" value="1"/>
</dbReference>
<dbReference type="GO" id="GO:0003677">
    <property type="term" value="F:DNA binding"/>
    <property type="evidence" value="ECO:0007669"/>
    <property type="project" value="InterPro"/>
</dbReference>
<dbReference type="Pfam" id="PF08281">
    <property type="entry name" value="Sigma70_r4_2"/>
    <property type="match status" value="1"/>
</dbReference>
<feature type="domain" description="RNA polymerase sigma-70 region 2" evidence="5">
    <location>
        <begin position="15"/>
        <end position="81"/>
    </location>
</feature>
<dbReference type="InterPro" id="IPR013249">
    <property type="entry name" value="RNA_pol_sigma70_r4_t2"/>
</dbReference>
<dbReference type="FunFam" id="1.10.1740.10:FF:000009">
    <property type="entry name" value="RNA polymerase sigma factor"/>
    <property type="match status" value="1"/>
</dbReference>
<dbReference type="EMBL" id="PQGG01000040">
    <property type="protein sequence ID" value="POP51380.1"/>
    <property type="molecule type" value="Genomic_DNA"/>
</dbReference>
<dbReference type="InterPro" id="IPR036388">
    <property type="entry name" value="WH-like_DNA-bd_sf"/>
</dbReference>
<comment type="caution">
    <text evidence="7">The sequence shown here is derived from an EMBL/GenBank/DDBJ whole genome shotgun (WGS) entry which is preliminary data.</text>
</comment>
<dbReference type="RefSeq" id="WP_103685715.1">
    <property type="nucleotide sequence ID" value="NZ_PQGG01000040.1"/>
</dbReference>
<evidence type="ECO:0000256" key="3">
    <source>
        <dbReference type="ARBA" id="ARBA00023082"/>
    </source>
</evidence>
<dbReference type="GO" id="GO:0006352">
    <property type="term" value="P:DNA-templated transcription initiation"/>
    <property type="evidence" value="ECO:0007669"/>
    <property type="project" value="InterPro"/>
</dbReference>
<comment type="similarity">
    <text evidence="1">Belongs to the sigma-70 factor family. ECF subfamily.</text>
</comment>
<dbReference type="InterPro" id="IPR039425">
    <property type="entry name" value="RNA_pol_sigma-70-like"/>
</dbReference>
<dbReference type="GO" id="GO:0016987">
    <property type="term" value="F:sigma factor activity"/>
    <property type="evidence" value="ECO:0007669"/>
    <property type="project" value="UniProtKB-KW"/>
</dbReference>
<dbReference type="AlphaFoldDB" id="A0A2S4HBP0"/>
<proteinExistence type="inferred from homology"/>
<dbReference type="SUPFAM" id="SSF88659">
    <property type="entry name" value="Sigma3 and sigma4 domains of RNA polymerase sigma factors"/>
    <property type="match status" value="1"/>
</dbReference>
<dbReference type="PANTHER" id="PTHR43133">
    <property type="entry name" value="RNA POLYMERASE ECF-TYPE SIGMA FACTO"/>
    <property type="match status" value="1"/>
</dbReference>
<name>A0A2S4HBP0_9GAMM</name>
<accession>A0A2S4HBP0</accession>
<dbReference type="InterPro" id="IPR007627">
    <property type="entry name" value="RNA_pol_sigma70_r2"/>
</dbReference>
<dbReference type="InterPro" id="IPR013324">
    <property type="entry name" value="RNA_pol_sigma_r3/r4-like"/>
</dbReference>
<dbReference type="NCBIfam" id="TIGR02937">
    <property type="entry name" value="sigma70-ECF"/>
    <property type="match status" value="1"/>
</dbReference>
<sequence>MSGSELAHTSDIQHLYSNHHGWLRGWLRSRLGCSETAADLTQDTFVKVLLRDTSTTPLREPRAYLTHIARSLMINHWRRRDIEQAYLQTLMLLPEPESPSPEHQELILETLYEIDAALDSLPSDVRQAFLLAQLEGMKYRDIAARLAVSEITIKRYIKRALVQCMLVME</sequence>
<gene>
    <name evidence="7" type="ORF">C0068_17225</name>
</gene>
<evidence type="ECO:0000313" key="8">
    <source>
        <dbReference type="Proteomes" id="UP000237222"/>
    </source>
</evidence>
<dbReference type="OrthoDB" id="9797134at2"/>
<keyword evidence="4" id="KW-0804">Transcription</keyword>
<feature type="domain" description="RNA polymerase sigma factor 70 region 4 type 2" evidence="6">
    <location>
        <begin position="113"/>
        <end position="164"/>
    </location>
</feature>
<dbReference type="PANTHER" id="PTHR43133:SF63">
    <property type="entry name" value="RNA POLYMERASE SIGMA FACTOR FECI-RELATED"/>
    <property type="match status" value="1"/>
</dbReference>
<evidence type="ECO:0000259" key="6">
    <source>
        <dbReference type="Pfam" id="PF08281"/>
    </source>
</evidence>
<dbReference type="Gene3D" id="1.10.1740.10">
    <property type="match status" value="1"/>
</dbReference>
<evidence type="ECO:0000256" key="4">
    <source>
        <dbReference type="ARBA" id="ARBA00023163"/>
    </source>
</evidence>
<dbReference type="CDD" id="cd06171">
    <property type="entry name" value="Sigma70_r4"/>
    <property type="match status" value="1"/>
</dbReference>
<evidence type="ECO:0000256" key="1">
    <source>
        <dbReference type="ARBA" id="ARBA00010641"/>
    </source>
</evidence>
<keyword evidence="2" id="KW-0805">Transcription regulation</keyword>
<dbReference type="InterPro" id="IPR013325">
    <property type="entry name" value="RNA_pol_sigma_r2"/>
</dbReference>
<dbReference type="SUPFAM" id="SSF88946">
    <property type="entry name" value="Sigma2 domain of RNA polymerase sigma factors"/>
    <property type="match status" value="1"/>
</dbReference>
<evidence type="ECO:0000313" key="7">
    <source>
        <dbReference type="EMBL" id="POP51380.1"/>
    </source>
</evidence>
<organism evidence="7 8">
    <name type="scientific">Zhongshania marina</name>
    <dbReference type="NCBI Taxonomy" id="2304603"/>
    <lineage>
        <taxon>Bacteria</taxon>
        <taxon>Pseudomonadati</taxon>
        <taxon>Pseudomonadota</taxon>
        <taxon>Gammaproteobacteria</taxon>
        <taxon>Cellvibrionales</taxon>
        <taxon>Spongiibacteraceae</taxon>
        <taxon>Zhongshania</taxon>
    </lineage>
</organism>
<evidence type="ECO:0000259" key="5">
    <source>
        <dbReference type="Pfam" id="PF04542"/>
    </source>
</evidence>
<reference evidence="7" key="1">
    <citation type="submission" date="2018-01" db="EMBL/GenBank/DDBJ databases">
        <authorList>
            <person name="Yu X.-D."/>
        </authorList>
    </citation>
    <scope>NUCLEOTIDE SEQUENCE</scope>
    <source>
        <strain evidence="7">ZX-21</strain>
    </source>
</reference>
<dbReference type="InterPro" id="IPR014284">
    <property type="entry name" value="RNA_pol_sigma-70_dom"/>
</dbReference>